<evidence type="ECO:0000256" key="7">
    <source>
        <dbReference type="ARBA" id="ARBA00023136"/>
    </source>
</evidence>
<name>A0A238FLB5_9BASI</name>
<protein>
    <submittedName>
        <fullName evidence="11">BQ2448_7495 protein</fullName>
    </submittedName>
</protein>
<sequence>MGTTLEFSLPPISALAFLPFIYLQAVLLQPSIPNRISRILRILLCFPAIYLAAVGPFRHRIEPVRCAIGANFRASIFHPAFILKALEWGFARDRSTFAWVGFDNEDSGSGSDSSNSNPEHEKAQQNHRRIQNGANSSALAPPKPTTTLNNRGQRKTSEQLPTPPDSPTVSEASDVAEASPIVPVDLGIVGPTSASKSSWTGGSTPVLQVLRDAFHLCAAMRGYGYAFGPPKRSMASRPPTPPPSAHVPFARRALWRILRSHLVSTTCQILLIHRDDAIPFWLATYLSIPMRHAQLLAHFLAYLSVGFSLHAQMLIGFEGFSLIFLALHYLPRPFKVQFDSREWAPLFDRPFQMSSVTEFWGKQWHALFRKPFTSVGYEPAVAVVNAMAGKKMGNSVGRTLGAVLVFGLSAWMHDFGTFPLGSLLSLWAARYGLNPSPIRSLTFLQRHGANLFFLIQALSIIVEQIFVRITKRKVSGPWGRVWSLFVTVVLGSLLAGRSWIALGLVEGLPSLERWGWQRWVVPTVCLAPPPLWVK</sequence>
<comment type="similarity">
    <text evidence="3">Belongs to the wax synthase family.</text>
</comment>
<evidence type="ECO:0000256" key="9">
    <source>
        <dbReference type="SAM" id="Phobius"/>
    </source>
</evidence>
<accession>A0A238FLB5</accession>
<dbReference type="Proteomes" id="UP000198372">
    <property type="component" value="Unassembled WGS sequence"/>
</dbReference>
<dbReference type="EMBL" id="FMSP01000018">
    <property type="protein sequence ID" value="SCV73569.1"/>
    <property type="molecule type" value="Genomic_DNA"/>
</dbReference>
<dbReference type="AlphaFoldDB" id="A0A238FLB5"/>
<feature type="transmembrane region" description="Helical" evidence="9">
    <location>
        <begin position="481"/>
        <end position="502"/>
    </location>
</feature>
<keyword evidence="12" id="KW-1185">Reference proteome</keyword>
<feature type="region of interest" description="Disordered" evidence="8">
    <location>
        <begin position="107"/>
        <end position="175"/>
    </location>
</feature>
<feature type="transmembrane region" description="Helical" evidence="9">
    <location>
        <begin position="12"/>
        <end position="32"/>
    </location>
</feature>
<dbReference type="InterPro" id="IPR044851">
    <property type="entry name" value="Wax_synthase"/>
</dbReference>
<evidence type="ECO:0000256" key="2">
    <source>
        <dbReference type="ARBA" id="ARBA00005179"/>
    </source>
</evidence>
<dbReference type="OrthoDB" id="1077582at2759"/>
<dbReference type="GO" id="GO:0008374">
    <property type="term" value="F:O-acyltransferase activity"/>
    <property type="evidence" value="ECO:0007669"/>
    <property type="project" value="InterPro"/>
</dbReference>
<evidence type="ECO:0000256" key="1">
    <source>
        <dbReference type="ARBA" id="ARBA00004141"/>
    </source>
</evidence>
<evidence type="ECO:0000313" key="11">
    <source>
        <dbReference type="EMBL" id="SCV73569.1"/>
    </source>
</evidence>
<dbReference type="PANTHER" id="PTHR31595:SF57">
    <property type="entry name" value="OS04G0481900 PROTEIN"/>
    <property type="match status" value="1"/>
</dbReference>
<proteinExistence type="inferred from homology"/>
<feature type="compositionally biased region" description="Low complexity" evidence="8">
    <location>
        <begin position="107"/>
        <end position="117"/>
    </location>
</feature>
<evidence type="ECO:0000313" key="12">
    <source>
        <dbReference type="Proteomes" id="UP000198372"/>
    </source>
</evidence>
<feature type="domain" description="Wax synthase" evidence="10">
    <location>
        <begin position="343"/>
        <end position="422"/>
    </location>
</feature>
<gene>
    <name evidence="11" type="ORF">BQ2448_7495</name>
</gene>
<feature type="transmembrane region" description="Helical" evidence="9">
    <location>
        <begin position="449"/>
        <end position="469"/>
    </location>
</feature>
<dbReference type="Pfam" id="PF13813">
    <property type="entry name" value="MBOAT_2"/>
    <property type="match status" value="1"/>
</dbReference>
<evidence type="ECO:0000256" key="4">
    <source>
        <dbReference type="ARBA" id="ARBA00022679"/>
    </source>
</evidence>
<reference evidence="12" key="1">
    <citation type="submission" date="2016-09" db="EMBL/GenBank/DDBJ databases">
        <authorList>
            <person name="Jeantristanb JTB J.-T."/>
            <person name="Ricardo R."/>
        </authorList>
    </citation>
    <scope>NUCLEOTIDE SEQUENCE [LARGE SCALE GENOMIC DNA]</scope>
</reference>
<evidence type="ECO:0000259" key="10">
    <source>
        <dbReference type="Pfam" id="PF13813"/>
    </source>
</evidence>
<dbReference type="GO" id="GO:0006629">
    <property type="term" value="P:lipid metabolic process"/>
    <property type="evidence" value="ECO:0007669"/>
    <property type="project" value="InterPro"/>
</dbReference>
<evidence type="ECO:0000256" key="6">
    <source>
        <dbReference type="ARBA" id="ARBA00022989"/>
    </source>
</evidence>
<feature type="transmembrane region" description="Helical" evidence="9">
    <location>
        <begin position="299"/>
        <end position="327"/>
    </location>
</feature>
<keyword evidence="4" id="KW-0808">Transferase</keyword>
<dbReference type="GO" id="GO:0016020">
    <property type="term" value="C:membrane"/>
    <property type="evidence" value="ECO:0007669"/>
    <property type="project" value="UniProtKB-SubCell"/>
</dbReference>
<evidence type="ECO:0000256" key="8">
    <source>
        <dbReference type="SAM" id="MobiDB-lite"/>
    </source>
</evidence>
<dbReference type="PANTHER" id="PTHR31595">
    <property type="entry name" value="LONG-CHAIN-ALCOHOL O-FATTY-ACYLTRANSFERASE 3-RELATED"/>
    <property type="match status" value="1"/>
</dbReference>
<feature type="transmembrane region" description="Helical" evidence="9">
    <location>
        <begin position="400"/>
        <end position="429"/>
    </location>
</feature>
<feature type="transmembrane region" description="Helical" evidence="9">
    <location>
        <begin position="39"/>
        <end position="57"/>
    </location>
</feature>
<organism evidence="11 12">
    <name type="scientific">Microbotryum intermedium</name>
    <dbReference type="NCBI Taxonomy" id="269621"/>
    <lineage>
        <taxon>Eukaryota</taxon>
        <taxon>Fungi</taxon>
        <taxon>Dikarya</taxon>
        <taxon>Basidiomycota</taxon>
        <taxon>Pucciniomycotina</taxon>
        <taxon>Microbotryomycetes</taxon>
        <taxon>Microbotryales</taxon>
        <taxon>Microbotryaceae</taxon>
        <taxon>Microbotryum</taxon>
    </lineage>
</organism>
<keyword evidence="6 9" id="KW-1133">Transmembrane helix</keyword>
<keyword evidence="7 9" id="KW-0472">Membrane</keyword>
<comment type="subcellular location">
    <subcellularLocation>
        <location evidence="1">Membrane</location>
        <topology evidence="1">Multi-pass membrane protein</topology>
    </subcellularLocation>
</comment>
<dbReference type="STRING" id="269621.A0A238FLB5"/>
<comment type="pathway">
    <text evidence="2">Secondary metabolite biosynthesis.</text>
</comment>
<evidence type="ECO:0000256" key="3">
    <source>
        <dbReference type="ARBA" id="ARBA00007282"/>
    </source>
</evidence>
<evidence type="ECO:0000256" key="5">
    <source>
        <dbReference type="ARBA" id="ARBA00022692"/>
    </source>
</evidence>
<dbReference type="InterPro" id="IPR032805">
    <property type="entry name" value="Wax_synthase_dom"/>
</dbReference>
<keyword evidence="5 9" id="KW-0812">Transmembrane</keyword>